<dbReference type="EMBL" id="JACLIC010000031">
    <property type="protein sequence ID" value="MBY0205302.1"/>
    <property type="molecule type" value="Genomic_DNA"/>
</dbReference>
<name>A0ABS7KMX9_9BACL</name>
<comment type="caution">
    <text evidence="3">The sequence shown here is derived from an EMBL/GenBank/DDBJ whole genome shotgun (WGS) entry which is preliminary data.</text>
</comment>
<keyword evidence="4" id="KW-1185">Reference proteome</keyword>
<evidence type="ECO:0000313" key="4">
    <source>
        <dbReference type="Proteomes" id="UP000706031"/>
    </source>
</evidence>
<dbReference type="Gene3D" id="1.10.260.40">
    <property type="entry name" value="lambda repressor-like DNA-binding domains"/>
    <property type="match status" value="1"/>
</dbReference>
<dbReference type="PANTHER" id="PTHR46558:SF11">
    <property type="entry name" value="HTH-TYPE TRANSCRIPTIONAL REGULATOR XRE"/>
    <property type="match status" value="1"/>
</dbReference>
<dbReference type="SMART" id="SM00530">
    <property type="entry name" value="HTH_XRE"/>
    <property type="match status" value="1"/>
</dbReference>
<organism evidence="3 4">
    <name type="scientific">Paenibacillus cucumis</name>
    <name type="common">ex Kampfer et al. 2016</name>
    <dbReference type="NCBI Taxonomy" id="1776858"/>
    <lineage>
        <taxon>Bacteria</taxon>
        <taxon>Bacillati</taxon>
        <taxon>Bacillota</taxon>
        <taxon>Bacilli</taxon>
        <taxon>Bacillales</taxon>
        <taxon>Paenibacillaceae</taxon>
        <taxon>Paenibacillus</taxon>
    </lineage>
</organism>
<protein>
    <submittedName>
        <fullName evidence="3">Helix-turn-helix transcriptional regulator</fullName>
    </submittedName>
</protein>
<reference evidence="3 4" key="1">
    <citation type="submission" date="2020-08" db="EMBL/GenBank/DDBJ databases">
        <title>Fungal Genomes of the International Space Station.</title>
        <authorList>
            <person name="Seuylemezian A."/>
            <person name="Singh N.K."/>
            <person name="Wood J."/>
            <person name="Venkateswaran K."/>
        </authorList>
    </citation>
    <scope>NUCLEOTIDE SEQUENCE [LARGE SCALE GENOMIC DNA]</scope>
    <source>
        <strain evidence="3 4">S/N-304-OC-R4</strain>
    </source>
</reference>
<dbReference type="CDD" id="cd00093">
    <property type="entry name" value="HTH_XRE"/>
    <property type="match status" value="1"/>
</dbReference>
<dbReference type="SUPFAM" id="SSF47413">
    <property type="entry name" value="lambda repressor-like DNA-binding domains"/>
    <property type="match status" value="1"/>
</dbReference>
<evidence type="ECO:0000256" key="1">
    <source>
        <dbReference type="ARBA" id="ARBA00023125"/>
    </source>
</evidence>
<gene>
    <name evidence="3" type="ORF">H7T88_18925</name>
</gene>
<proteinExistence type="predicted"/>
<dbReference type="RefSeq" id="WP_221789826.1">
    <property type="nucleotide sequence ID" value="NZ_JACLIC010000031.1"/>
</dbReference>
<feature type="domain" description="HTH cro/C1-type" evidence="2">
    <location>
        <begin position="8"/>
        <end position="63"/>
    </location>
</feature>
<evidence type="ECO:0000259" key="2">
    <source>
        <dbReference type="PROSITE" id="PS50943"/>
    </source>
</evidence>
<dbReference type="InterPro" id="IPR010982">
    <property type="entry name" value="Lambda_DNA-bd_dom_sf"/>
</dbReference>
<dbReference type="InterPro" id="IPR001387">
    <property type="entry name" value="Cro/C1-type_HTH"/>
</dbReference>
<accession>A0ABS7KMX9</accession>
<dbReference type="Proteomes" id="UP000706031">
    <property type="component" value="Unassembled WGS sequence"/>
</dbReference>
<dbReference type="PROSITE" id="PS50943">
    <property type="entry name" value="HTH_CROC1"/>
    <property type="match status" value="1"/>
</dbReference>
<evidence type="ECO:0000313" key="3">
    <source>
        <dbReference type="EMBL" id="MBY0205302.1"/>
    </source>
</evidence>
<keyword evidence="1" id="KW-0238">DNA-binding</keyword>
<dbReference type="PANTHER" id="PTHR46558">
    <property type="entry name" value="TRACRIPTIONAL REGULATORY PROTEIN-RELATED-RELATED"/>
    <property type="match status" value="1"/>
</dbReference>
<dbReference type="Pfam" id="PF01381">
    <property type="entry name" value="HTH_3"/>
    <property type="match status" value="1"/>
</dbReference>
<sequence length="117" mass="13969">MSTLGERLRREREKFGWSQVYVSKQLGLKRSSTYANWEYDLREPDLDMINKLATLFELSPSELTGFEETEPTMIRETREQYLTEETRKLAEEINNLPDHKRKILLDMLEALKEENKK</sequence>